<evidence type="ECO:0000256" key="2">
    <source>
        <dbReference type="ARBA" id="ARBA00022670"/>
    </source>
</evidence>
<evidence type="ECO:0000256" key="7">
    <source>
        <dbReference type="RuleBase" id="RU003355"/>
    </source>
</evidence>
<sequence>MRARPLLAFSAALPLILLSATFARADGAPARSLVRLLHSPTKVHPLADDSGRVALSVMLPPGKDARSLGVLEVAPGVGAIRLAPEEVDTFAAAHPDLALTISPPLLPLLDVSGTWTRVGVFRAATSMGTGKNVVVGIIDTGLDVAHPDFRTATGKTRVAWMLQWGRKPAGLHPQIEERFGCDGSTPQGLCAVFSGADLDAMMSGQSKLDLPRDIEGHGTHVTSIAAGNGGLMNGGTPKYVGIAPEATLVIASPPSTGGFKETDVLNAARFIFEVGEELGLPTVVNLSVGADFGPHDGTSPLEKGLAALIGDDKPGRAIVTAAGNSGALYGHGDRGPFGIHTEVRVTEGAEVRVPIATPKSEDGKGYVWITFRPGDEVSVGLDAPGGESWIRLVEPGDELGYQGEGKTSAAVINRLVNGNTSMSADTNSAVVAFFGAWDEGAFTIRLSGHGDAQLWVTGQRDVAPSGGAGLAFEKAVRQGTISIPASHPNLLAVGCTLNRIGWDPLTTEPIQLVPANGIDWQPDDVCYFSAAGPTPFGVAKPEISAPGGFIAAAMSRDADPRTVVNSLFDGSGCPKGEPCYVVDETHAVTAGTSMSAPHVAGAVALLFELDRQRNGQSTLTQARVTELLQAGARWPKGTVRHETQLGVGALDLEGARRAFEEEQASSGPPSVEKSWWVLSSAYARPDETWPVWGTVELRREDGEIASGIAGTELELSVTGGVIVQPITKVRHGLFRFAVAGERGSAGSKLIVDVRYAGRSIESPRELAIGEDVWRSNGTLDATSGGCAWSEEARTSSKSPLGPSIGVALAGIGLWRRRSRKAAG</sequence>
<dbReference type="PROSITE" id="PS51892">
    <property type="entry name" value="SUBTILASE"/>
    <property type="match status" value="1"/>
</dbReference>
<dbReference type="InterPro" id="IPR022398">
    <property type="entry name" value="Peptidase_S8_His-AS"/>
</dbReference>
<evidence type="ECO:0000313" key="11">
    <source>
        <dbReference type="Proteomes" id="UP000309215"/>
    </source>
</evidence>
<keyword evidence="2 6" id="KW-0645">Protease</keyword>
<dbReference type="PRINTS" id="PR00723">
    <property type="entry name" value="SUBTILISIN"/>
</dbReference>
<dbReference type="SUPFAM" id="SSF52743">
    <property type="entry name" value="Subtilisin-like"/>
    <property type="match status" value="1"/>
</dbReference>
<dbReference type="InterPro" id="IPR023828">
    <property type="entry name" value="Peptidase_S8_Ser-AS"/>
</dbReference>
<name>A0A4U1JD66_9BACT</name>
<comment type="caution">
    <text evidence="10">The sequence shown here is derived from an EMBL/GenBank/DDBJ whole genome shotgun (WGS) entry which is preliminary data.</text>
</comment>
<dbReference type="RefSeq" id="WP_136930078.1">
    <property type="nucleotide sequence ID" value="NZ_SSMQ01000016.1"/>
</dbReference>
<feature type="chain" id="PRO_5020771369" evidence="8">
    <location>
        <begin position="26"/>
        <end position="823"/>
    </location>
</feature>
<dbReference type="OrthoDB" id="9816306at2"/>
<keyword evidence="11" id="KW-1185">Reference proteome</keyword>
<feature type="active site" description="Charge relay system" evidence="5 6">
    <location>
        <position position="593"/>
    </location>
</feature>
<evidence type="ECO:0000256" key="5">
    <source>
        <dbReference type="PIRSR" id="PIRSR615500-1"/>
    </source>
</evidence>
<evidence type="ECO:0000313" key="10">
    <source>
        <dbReference type="EMBL" id="TKD07482.1"/>
    </source>
</evidence>
<dbReference type="Gene3D" id="3.40.50.200">
    <property type="entry name" value="Peptidase S8/S53 domain"/>
    <property type="match status" value="1"/>
</dbReference>
<organism evidence="10 11">
    <name type="scientific">Polyangium fumosum</name>
    <dbReference type="NCBI Taxonomy" id="889272"/>
    <lineage>
        <taxon>Bacteria</taxon>
        <taxon>Pseudomonadati</taxon>
        <taxon>Myxococcota</taxon>
        <taxon>Polyangia</taxon>
        <taxon>Polyangiales</taxon>
        <taxon>Polyangiaceae</taxon>
        <taxon>Polyangium</taxon>
    </lineage>
</organism>
<feature type="domain" description="Peptidase S8/S53" evidence="9">
    <location>
        <begin position="130"/>
        <end position="329"/>
    </location>
</feature>
<dbReference type="PANTHER" id="PTHR43806">
    <property type="entry name" value="PEPTIDASE S8"/>
    <property type="match status" value="1"/>
</dbReference>
<comment type="similarity">
    <text evidence="1 6 7">Belongs to the peptidase S8 family.</text>
</comment>
<accession>A0A4U1JD66</accession>
<keyword evidence="8" id="KW-0732">Signal</keyword>
<protein>
    <submittedName>
        <fullName evidence="10">Serine protease</fullName>
    </submittedName>
</protein>
<keyword evidence="4 6" id="KW-0720">Serine protease</keyword>
<evidence type="ECO:0000256" key="6">
    <source>
        <dbReference type="PROSITE-ProRule" id="PRU01240"/>
    </source>
</evidence>
<gene>
    <name evidence="10" type="ORF">E8A74_17030</name>
</gene>
<feature type="domain" description="Peptidase S8/S53" evidence="9">
    <location>
        <begin position="473"/>
        <end position="631"/>
    </location>
</feature>
<dbReference type="GO" id="GO:0006508">
    <property type="term" value="P:proteolysis"/>
    <property type="evidence" value="ECO:0007669"/>
    <property type="project" value="UniProtKB-KW"/>
</dbReference>
<dbReference type="Gene3D" id="2.60.120.1290">
    <property type="match status" value="1"/>
</dbReference>
<proteinExistence type="inferred from homology"/>
<feature type="signal peptide" evidence="8">
    <location>
        <begin position="1"/>
        <end position="25"/>
    </location>
</feature>
<dbReference type="PROSITE" id="PS00136">
    <property type="entry name" value="SUBTILASE_ASP"/>
    <property type="match status" value="1"/>
</dbReference>
<dbReference type="AlphaFoldDB" id="A0A4U1JD66"/>
<dbReference type="PROSITE" id="PS00137">
    <property type="entry name" value="SUBTILASE_HIS"/>
    <property type="match status" value="1"/>
</dbReference>
<evidence type="ECO:0000259" key="9">
    <source>
        <dbReference type="Pfam" id="PF00082"/>
    </source>
</evidence>
<dbReference type="InterPro" id="IPR050131">
    <property type="entry name" value="Peptidase_S8_subtilisin-like"/>
</dbReference>
<dbReference type="InterPro" id="IPR036852">
    <property type="entry name" value="Peptidase_S8/S53_dom_sf"/>
</dbReference>
<dbReference type="InterPro" id="IPR023827">
    <property type="entry name" value="Peptidase_S8_Asp-AS"/>
</dbReference>
<evidence type="ECO:0000256" key="8">
    <source>
        <dbReference type="SAM" id="SignalP"/>
    </source>
</evidence>
<dbReference type="Pfam" id="PF00082">
    <property type="entry name" value="Peptidase_S8"/>
    <property type="match status" value="2"/>
</dbReference>
<reference evidence="10 11" key="1">
    <citation type="submission" date="2019-04" db="EMBL/GenBank/DDBJ databases">
        <authorList>
            <person name="Li Y."/>
            <person name="Wang J."/>
        </authorList>
    </citation>
    <scope>NUCLEOTIDE SEQUENCE [LARGE SCALE GENOMIC DNA]</scope>
    <source>
        <strain evidence="10 11">DSM 14668</strain>
    </source>
</reference>
<dbReference type="Proteomes" id="UP000309215">
    <property type="component" value="Unassembled WGS sequence"/>
</dbReference>
<evidence type="ECO:0000256" key="3">
    <source>
        <dbReference type="ARBA" id="ARBA00022801"/>
    </source>
</evidence>
<feature type="active site" description="Charge relay system" evidence="5 6">
    <location>
        <position position="217"/>
    </location>
</feature>
<feature type="active site" description="Charge relay system" evidence="5 6">
    <location>
        <position position="139"/>
    </location>
</feature>
<dbReference type="EMBL" id="SSMQ01000016">
    <property type="protein sequence ID" value="TKD07482.1"/>
    <property type="molecule type" value="Genomic_DNA"/>
</dbReference>
<dbReference type="InterPro" id="IPR015500">
    <property type="entry name" value="Peptidase_S8_subtilisin-rel"/>
</dbReference>
<dbReference type="InterPro" id="IPR000209">
    <property type="entry name" value="Peptidase_S8/S53_dom"/>
</dbReference>
<dbReference type="PROSITE" id="PS00138">
    <property type="entry name" value="SUBTILASE_SER"/>
    <property type="match status" value="1"/>
</dbReference>
<keyword evidence="3 6" id="KW-0378">Hydrolase</keyword>
<dbReference type="PANTHER" id="PTHR43806:SF11">
    <property type="entry name" value="CEREVISIN-RELATED"/>
    <property type="match status" value="1"/>
</dbReference>
<dbReference type="GO" id="GO:0004252">
    <property type="term" value="F:serine-type endopeptidase activity"/>
    <property type="evidence" value="ECO:0007669"/>
    <property type="project" value="UniProtKB-UniRule"/>
</dbReference>
<evidence type="ECO:0000256" key="4">
    <source>
        <dbReference type="ARBA" id="ARBA00022825"/>
    </source>
</evidence>
<evidence type="ECO:0000256" key="1">
    <source>
        <dbReference type="ARBA" id="ARBA00011073"/>
    </source>
</evidence>